<dbReference type="OrthoDB" id="9781189at2"/>
<evidence type="ECO:0000313" key="4">
    <source>
        <dbReference type="Proteomes" id="UP000236151"/>
    </source>
</evidence>
<gene>
    <name evidence="3" type="ORF">CDQ84_11660</name>
</gene>
<dbReference type="SUPFAM" id="SSF56281">
    <property type="entry name" value="Metallo-hydrolase/oxidoreductase"/>
    <property type="match status" value="1"/>
</dbReference>
<name>A0A2K2FCH3_9CLOT</name>
<keyword evidence="4" id="KW-1185">Reference proteome</keyword>
<dbReference type="EMBL" id="NIOJ01000030">
    <property type="protein sequence ID" value="PNT98145.1"/>
    <property type="molecule type" value="Genomic_DNA"/>
</dbReference>
<dbReference type="Gene3D" id="3.60.15.10">
    <property type="entry name" value="Ribonuclease Z/Hydroxyacylglutathione hydrolase-like"/>
    <property type="match status" value="1"/>
</dbReference>
<dbReference type="PANTHER" id="PTHR42663">
    <property type="entry name" value="HYDROLASE C777.06C-RELATED-RELATED"/>
    <property type="match status" value="1"/>
</dbReference>
<protein>
    <recommendedName>
        <fullName evidence="2">Metallo-beta-lactamase domain-containing protein</fullName>
    </recommendedName>
</protein>
<proteinExistence type="predicted"/>
<feature type="transmembrane region" description="Helical" evidence="1">
    <location>
        <begin position="20"/>
        <end position="38"/>
    </location>
</feature>
<dbReference type="Proteomes" id="UP000236151">
    <property type="component" value="Unassembled WGS sequence"/>
</dbReference>
<dbReference type="Pfam" id="PF12706">
    <property type="entry name" value="Lactamase_B_2"/>
    <property type="match status" value="1"/>
</dbReference>
<dbReference type="PANTHER" id="PTHR42663:SF6">
    <property type="entry name" value="HYDROLASE C777.06C-RELATED"/>
    <property type="match status" value="1"/>
</dbReference>
<keyword evidence="1" id="KW-1133">Transmembrane helix</keyword>
<dbReference type="AlphaFoldDB" id="A0A2K2FCH3"/>
<evidence type="ECO:0000313" key="3">
    <source>
        <dbReference type="EMBL" id="PNT98145.1"/>
    </source>
</evidence>
<evidence type="ECO:0000259" key="2">
    <source>
        <dbReference type="Pfam" id="PF12706"/>
    </source>
</evidence>
<keyword evidence="1" id="KW-0472">Membrane</keyword>
<organism evidence="3 4">
    <name type="scientific">Clostridium thermosuccinogenes</name>
    <dbReference type="NCBI Taxonomy" id="84032"/>
    <lineage>
        <taxon>Bacteria</taxon>
        <taxon>Bacillati</taxon>
        <taxon>Bacillota</taxon>
        <taxon>Clostridia</taxon>
        <taxon>Eubacteriales</taxon>
        <taxon>Clostridiaceae</taxon>
        <taxon>Clostridium</taxon>
    </lineage>
</organism>
<dbReference type="KEGG" id="cthd:CDO33_18460"/>
<evidence type="ECO:0000256" key="1">
    <source>
        <dbReference type="SAM" id="Phobius"/>
    </source>
</evidence>
<reference evidence="3 4" key="1">
    <citation type="submission" date="2017-06" db="EMBL/GenBank/DDBJ databases">
        <title>Investigating the central metabolism of Clostridium thermosuccinogenes.</title>
        <authorList>
            <person name="Koendjbiharie J.G."/>
            <person name="van Kranenburg R."/>
        </authorList>
    </citation>
    <scope>NUCLEOTIDE SEQUENCE [LARGE SCALE GENOMIC DNA]</scope>
    <source>
        <strain evidence="3 4">DSM 5806</strain>
    </source>
</reference>
<sequence>MKKGKFAGEEEAGTRYWISAPYFCDFCFMFYDIIVVYINGGVKMKIKLLGTAAFEGIPALFCRCDICQESRKLGGKNIRMRSSALVDNKIGLDFTNDTLAHIHNYNLDFSVLEHLFIGHSHSDHFNYYDLEAKLKWYTNEGNPVLNVYGNKVSIEMLSSYLEKFGDISPYMKLHVLEPFTQTKVEDYTVTALPATHITDFPEEKALVYVIERNGKRIFYGLDSGWYYDETWEYLKTIHLDCMVLDCTNGFAEGGTSNHMSFKENVNVVKKLTEAGSLNASSKIVSTHFSHNGKVVYDRHCEEFAGQGIIMSYDGIEIEV</sequence>
<accession>A0A2K2FCH3</accession>
<keyword evidence="1" id="KW-0812">Transmembrane</keyword>
<dbReference type="InterPro" id="IPR001279">
    <property type="entry name" value="Metallo-B-lactamas"/>
</dbReference>
<feature type="domain" description="Metallo-beta-lactamase" evidence="2">
    <location>
        <begin position="108"/>
        <end position="272"/>
    </location>
</feature>
<dbReference type="InterPro" id="IPR036866">
    <property type="entry name" value="RibonucZ/Hydroxyglut_hydro"/>
</dbReference>
<dbReference type="RefSeq" id="WP_103081913.1">
    <property type="nucleotide sequence ID" value="NZ_CP021850.1"/>
</dbReference>
<comment type="caution">
    <text evidence="3">The sequence shown here is derived from an EMBL/GenBank/DDBJ whole genome shotgun (WGS) entry which is preliminary data.</text>
</comment>